<name>A0ABS9S3H0_9GAMM</name>
<comment type="caution">
    <text evidence="1">The sequence shown here is derived from an EMBL/GenBank/DDBJ whole genome shotgun (WGS) entry which is preliminary data.</text>
</comment>
<reference evidence="1 2" key="1">
    <citation type="submission" date="2022-03" db="EMBL/GenBank/DDBJ databases">
        <title>Genomic signatures underlying metal tolerance in selected Arctic bacterial isolates.</title>
        <authorList>
            <person name="Thomas F.A."/>
            <person name="Venkatachalam S."/>
            <person name="Krishnan K.P."/>
        </authorList>
    </citation>
    <scope>NUCLEOTIDE SEQUENCE [LARGE SCALE GENOMIC DNA]</scope>
    <source>
        <strain evidence="1 2">HM116</strain>
    </source>
</reference>
<organism evidence="1 2">
    <name type="scientific">Vreelandella neptunia</name>
    <dbReference type="NCBI Taxonomy" id="115551"/>
    <lineage>
        <taxon>Bacteria</taxon>
        <taxon>Pseudomonadati</taxon>
        <taxon>Pseudomonadota</taxon>
        <taxon>Gammaproteobacteria</taxon>
        <taxon>Oceanospirillales</taxon>
        <taxon>Halomonadaceae</taxon>
        <taxon>Vreelandella</taxon>
    </lineage>
</organism>
<proteinExistence type="predicted"/>
<sequence length="92" mass="10053">MRGNHNGVGLSEQEAFQLTNIAEYALKHEVTTEQLMQATATAIQVDSGSMPLADDYVAEIVFDECMQSSKVQTWSEKLGFSKAIGSVNDAIR</sequence>
<evidence type="ECO:0000313" key="1">
    <source>
        <dbReference type="EMBL" id="MCH4810675.1"/>
    </source>
</evidence>
<keyword evidence="2" id="KW-1185">Reference proteome</keyword>
<dbReference type="RefSeq" id="WP_240716966.1">
    <property type="nucleotide sequence ID" value="NZ_JAKVTW010000002.1"/>
</dbReference>
<gene>
    <name evidence="1" type="ORF">MLE19_04970</name>
</gene>
<evidence type="ECO:0000313" key="2">
    <source>
        <dbReference type="Proteomes" id="UP001320609"/>
    </source>
</evidence>
<accession>A0ABS9S3H0</accession>
<dbReference type="EMBL" id="JAKVTW010000002">
    <property type="protein sequence ID" value="MCH4810675.1"/>
    <property type="molecule type" value="Genomic_DNA"/>
</dbReference>
<protein>
    <submittedName>
        <fullName evidence="1">Uncharacterized protein</fullName>
    </submittedName>
</protein>
<dbReference type="Proteomes" id="UP001320609">
    <property type="component" value="Unassembled WGS sequence"/>
</dbReference>